<name>A0A5E4CST1_MARMO</name>
<organism evidence="2 3">
    <name type="scientific">Marmota monax</name>
    <name type="common">Woodchuck</name>
    <dbReference type="NCBI Taxonomy" id="9995"/>
    <lineage>
        <taxon>Eukaryota</taxon>
        <taxon>Metazoa</taxon>
        <taxon>Chordata</taxon>
        <taxon>Craniata</taxon>
        <taxon>Vertebrata</taxon>
        <taxon>Euteleostomi</taxon>
        <taxon>Mammalia</taxon>
        <taxon>Eutheria</taxon>
        <taxon>Euarchontoglires</taxon>
        <taxon>Glires</taxon>
        <taxon>Rodentia</taxon>
        <taxon>Sciuromorpha</taxon>
        <taxon>Sciuridae</taxon>
        <taxon>Xerinae</taxon>
        <taxon>Marmotini</taxon>
        <taxon>Marmota</taxon>
    </lineage>
</organism>
<gene>
    <name evidence="2" type="ORF">MONAX_5E027391</name>
</gene>
<proteinExistence type="predicted"/>
<evidence type="ECO:0000313" key="2">
    <source>
        <dbReference type="EMBL" id="VTJ84867.1"/>
    </source>
</evidence>
<dbReference type="AlphaFoldDB" id="A0A5E4CST1"/>
<feature type="non-terminal residue" evidence="2">
    <location>
        <position position="142"/>
    </location>
</feature>
<accession>A0A5E4CST1</accession>
<protein>
    <submittedName>
        <fullName evidence="2">Uncharacterized protein</fullName>
    </submittedName>
</protein>
<comment type="caution">
    <text evidence="2">The sequence shown here is derived from an EMBL/GenBank/DDBJ whole genome shotgun (WGS) entry which is preliminary data.</text>
</comment>
<evidence type="ECO:0000256" key="1">
    <source>
        <dbReference type="SAM" id="MobiDB-lite"/>
    </source>
</evidence>
<sequence>MPLSQRGLERVPGWANQVSGKAPASTPGHVQAVPATARDSCPQSICASPGPTSPYCSSWYPGDTSRCLGIRAEAKPPSTDTQQVELRTSPPKATLPVFLFLSLQWDRPCTCPVGTESTWAQCVEESQARGEPAAVLLPSGYT</sequence>
<dbReference type="Proteomes" id="UP000335636">
    <property type="component" value="Unassembled WGS sequence"/>
</dbReference>
<feature type="region of interest" description="Disordered" evidence="1">
    <location>
        <begin position="1"/>
        <end position="36"/>
    </location>
</feature>
<dbReference type="EMBL" id="CABDUW010001971">
    <property type="protein sequence ID" value="VTJ84867.1"/>
    <property type="molecule type" value="Genomic_DNA"/>
</dbReference>
<reference evidence="2" key="1">
    <citation type="submission" date="2019-04" db="EMBL/GenBank/DDBJ databases">
        <authorList>
            <person name="Alioto T."/>
            <person name="Alioto T."/>
        </authorList>
    </citation>
    <scope>NUCLEOTIDE SEQUENCE [LARGE SCALE GENOMIC DNA]</scope>
</reference>
<evidence type="ECO:0000313" key="3">
    <source>
        <dbReference type="Proteomes" id="UP000335636"/>
    </source>
</evidence>
<keyword evidence="3" id="KW-1185">Reference proteome</keyword>